<dbReference type="SUPFAM" id="SSF55315">
    <property type="entry name" value="L30e-like"/>
    <property type="match status" value="1"/>
</dbReference>
<feature type="compositionally biased region" description="Polar residues" evidence="1">
    <location>
        <begin position="171"/>
        <end position="190"/>
    </location>
</feature>
<dbReference type="Bgee" id="ENSNBRG00000022804">
    <property type="expression patterns" value="Expressed in muscle tissue and 9 other cell types or tissues"/>
</dbReference>
<feature type="region of interest" description="Disordered" evidence="1">
    <location>
        <begin position="1"/>
        <end position="139"/>
    </location>
</feature>
<dbReference type="STRING" id="32507.ENSNBRP00000029959"/>
<dbReference type="Pfam" id="PF01248">
    <property type="entry name" value="Ribosomal_L7Ae"/>
    <property type="match status" value="1"/>
</dbReference>
<feature type="region of interest" description="Disordered" evidence="1">
    <location>
        <begin position="159"/>
        <end position="200"/>
    </location>
</feature>
<dbReference type="GeneTree" id="ENSGT00490000043356"/>
<dbReference type="GO" id="GO:1990904">
    <property type="term" value="C:ribonucleoprotein complex"/>
    <property type="evidence" value="ECO:0007669"/>
    <property type="project" value="TreeGrafter"/>
</dbReference>
<dbReference type="GO" id="GO:0003730">
    <property type="term" value="F:mRNA 3'-UTR binding"/>
    <property type="evidence" value="ECO:0007669"/>
    <property type="project" value="TreeGrafter"/>
</dbReference>
<name>A0A3Q4N8Z9_NEOBR</name>
<feature type="region of interest" description="Disordered" evidence="1">
    <location>
        <begin position="408"/>
        <end position="452"/>
    </location>
</feature>
<dbReference type="InterPro" id="IPR040051">
    <property type="entry name" value="SECISBP2"/>
</dbReference>
<dbReference type="RefSeq" id="XP_006790098.1">
    <property type="nucleotide sequence ID" value="XM_006790035.2"/>
</dbReference>
<reference evidence="3" key="2">
    <citation type="submission" date="2025-09" db="UniProtKB">
        <authorList>
            <consortium name="Ensembl"/>
        </authorList>
    </citation>
    <scope>IDENTIFICATION</scope>
</reference>
<feature type="compositionally biased region" description="Basic and acidic residues" evidence="1">
    <location>
        <begin position="319"/>
        <end position="328"/>
    </location>
</feature>
<sequence>MDKNFDHRHQRGSRKPPAEPHTSASAQPLILPNPYTSDQISRGSQSGLSPKPAGRGGDAPRSHGYSSSRPVREASDNVLQSNRTKQDPQAKMPQNKKDSQGKFMGKTSVDMQKKGFKATRSAPTSAGKPKPAQTNSVPFEVKMADFPELGGVSVAKAAPPVQKECWGPPKLTSSQTPKLASSWMSGSRGSPTLPGPQVCATNAKPESQVIQAVQPVVTSWANIASQPPKKLDPNDKTISCNSMQIESMAAQEEEIAPGRKKRKKKKKAKSSSEGAGGDSSEPVISQEPPKFEDEEEFPDLTLALSKTERLITSSNTKLCNEENQREGSQHQSADQNQVKSPAAKTQPTETGKKGQKSEKASGKKSKVPMQLDIGNMLATLEKKQQSQKAKQDAKPVILTVGGGLPVVQKQTSAQKKPLWQQDKIAHNPLDSTSPLVKKGKQREVPKAKKPTPLKKVILKEREERKQRRLLEERGLLPESEYKLASNCTEKEQCDANATDEADSPAEALDELNDTCQIMGEAEETDKNETETIQQQIPSPQSYPAPKIHSRKFRDYCSQMLSKDVDECVMLLLKELVRFQDRLYQKDPMKARMKRRIVMGLREVHKHLKLRKIKCVIISPNCERIQSKGGLDEALHTIIDTCREQGVPFIFALSRKALGRCVNKAVPVTLVGIFNYDGAQDYYHKMIELSSEARAAYEGMVSSVEQRDQAEAELETNTEEPVPDPDVTEPEEPQYIKIWKKMLEEEYNHTLMDFEVELRSMHLDNECTENTDDEES</sequence>
<feature type="compositionally biased region" description="Polar residues" evidence="1">
    <location>
        <begin position="236"/>
        <end position="245"/>
    </location>
</feature>
<dbReference type="OrthoDB" id="263617at2759"/>
<feature type="domain" description="Ribosomal protein eL8/eL30/eS12/Gadd45" evidence="2">
    <location>
        <begin position="586"/>
        <end position="680"/>
    </location>
</feature>
<feature type="compositionally biased region" description="Polar residues" evidence="1">
    <location>
        <begin position="34"/>
        <end position="48"/>
    </location>
</feature>
<dbReference type="Ensembl" id="ENSNBRT00000030722.1">
    <property type="protein sequence ID" value="ENSNBRP00000029959.1"/>
    <property type="gene ID" value="ENSNBRG00000022804.1"/>
</dbReference>
<dbReference type="GO" id="GO:0035368">
    <property type="term" value="F:selenocysteine insertion sequence binding"/>
    <property type="evidence" value="ECO:0007669"/>
    <property type="project" value="InterPro"/>
</dbReference>
<reference evidence="3" key="1">
    <citation type="submission" date="2025-08" db="UniProtKB">
        <authorList>
            <consortium name="Ensembl"/>
        </authorList>
    </citation>
    <scope>IDENTIFICATION</scope>
</reference>
<dbReference type="AlphaFoldDB" id="A0A3Q4N8Z9"/>
<feature type="compositionally biased region" description="Low complexity" evidence="1">
    <location>
        <begin position="532"/>
        <end position="541"/>
    </location>
</feature>
<organism evidence="3 4">
    <name type="scientific">Neolamprologus brichardi</name>
    <name type="common">Fairy cichlid</name>
    <name type="synonym">Lamprologus brichardi</name>
    <dbReference type="NCBI Taxonomy" id="32507"/>
    <lineage>
        <taxon>Eukaryota</taxon>
        <taxon>Metazoa</taxon>
        <taxon>Chordata</taxon>
        <taxon>Craniata</taxon>
        <taxon>Vertebrata</taxon>
        <taxon>Euteleostomi</taxon>
        <taxon>Actinopterygii</taxon>
        <taxon>Neopterygii</taxon>
        <taxon>Teleostei</taxon>
        <taxon>Neoteleostei</taxon>
        <taxon>Acanthomorphata</taxon>
        <taxon>Ovalentaria</taxon>
        <taxon>Cichlomorphae</taxon>
        <taxon>Cichliformes</taxon>
        <taxon>Cichlidae</taxon>
        <taxon>African cichlids</taxon>
        <taxon>Pseudocrenilabrinae</taxon>
        <taxon>Lamprologini</taxon>
        <taxon>Neolamprologus</taxon>
    </lineage>
</organism>
<evidence type="ECO:0000313" key="3">
    <source>
        <dbReference type="Ensembl" id="ENSNBRP00000029959.1"/>
    </source>
</evidence>
<feature type="region of interest" description="Disordered" evidence="1">
    <location>
        <begin position="523"/>
        <end position="544"/>
    </location>
</feature>
<dbReference type="GO" id="GO:0005739">
    <property type="term" value="C:mitochondrion"/>
    <property type="evidence" value="ECO:0007669"/>
    <property type="project" value="TreeGrafter"/>
</dbReference>
<dbReference type="GO" id="GO:0043021">
    <property type="term" value="F:ribonucleoprotein complex binding"/>
    <property type="evidence" value="ECO:0007669"/>
    <property type="project" value="TreeGrafter"/>
</dbReference>
<dbReference type="Proteomes" id="UP000261580">
    <property type="component" value="Unassembled WGS sequence"/>
</dbReference>
<dbReference type="InterPro" id="IPR004038">
    <property type="entry name" value="Ribosomal_eL8/eL30/eS12/Gad45"/>
</dbReference>
<dbReference type="Gene3D" id="3.30.1330.30">
    <property type="match status" value="1"/>
</dbReference>
<evidence type="ECO:0000256" key="1">
    <source>
        <dbReference type="SAM" id="MobiDB-lite"/>
    </source>
</evidence>
<dbReference type="PANTHER" id="PTHR13284">
    <property type="entry name" value="GH01354P"/>
    <property type="match status" value="1"/>
</dbReference>
<evidence type="ECO:0000313" key="4">
    <source>
        <dbReference type="Proteomes" id="UP000261580"/>
    </source>
</evidence>
<evidence type="ECO:0000259" key="2">
    <source>
        <dbReference type="Pfam" id="PF01248"/>
    </source>
</evidence>
<keyword evidence="4" id="KW-1185">Reference proteome</keyword>
<dbReference type="FunFam" id="3.30.1330.30:FF:000004">
    <property type="entry name" value="selenocysteine insertion sequence-binding protein 2"/>
    <property type="match status" value="1"/>
</dbReference>
<dbReference type="OMA" id="MCREQGV"/>
<dbReference type="PANTHER" id="PTHR13284:SF9">
    <property type="entry name" value="SELENOCYSTEINE INSERTION SEQUENCE-BINDING PROTEIN 2"/>
    <property type="match status" value="1"/>
</dbReference>
<feature type="compositionally biased region" description="Basic residues" evidence="1">
    <location>
        <begin position="258"/>
        <end position="269"/>
    </location>
</feature>
<proteinExistence type="predicted"/>
<feature type="region of interest" description="Disordered" evidence="1">
    <location>
        <begin position="224"/>
        <end position="370"/>
    </location>
</feature>
<feature type="compositionally biased region" description="Basic and acidic residues" evidence="1">
    <location>
        <begin position="350"/>
        <end position="361"/>
    </location>
</feature>
<protein>
    <submittedName>
        <fullName evidence="3">Selenocysteine insertion sequence-binding protein 2-like</fullName>
    </submittedName>
</protein>
<feature type="compositionally biased region" description="Polar residues" evidence="1">
    <location>
        <begin position="329"/>
        <end position="349"/>
    </location>
</feature>
<feature type="region of interest" description="Disordered" evidence="1">
    <location>
        <begin position="701"/>
        <end position="730"/>
    </location>
</feature>
<feature type="compositionally biased region" description="Acidic residues" evidence="1">
    <location>
        <begin position="710"/>
        <end position="730"/>
    </location>
</feature>
<accession>A0A3Q4N8Z9</accession>
<dbReference type="GeneID" id="102780593"/>
<dbReference type="GO" id="GO:0001514">
    <property type="term" value="P:selenocysteine incorporation"/>
    <property type="evidence" value="ECO:0007669"/>
    <property type="project" value="TreeGrafter"/>
</dbReference>
<dbReference type="InterPro" id="IPR029064">
    <property type="entry name" value="Ribosomal_eL30-like_sf"/>
</dbReference>